<dbReference type="EMBL" id="BOOP01000047">
    <property type="protein sequence ID" value="GII42750.1"/>
    <property type="molecule type" value="Genomic_DNA"/>
</dbReference>
<keyword evidence="3" id="KW-1185">Reference proteome</keyword>
<dbReference type="Pfam" id="PF09364">
    <property type="entry name" value="XFP_N"/>
    <property type="match status" value="1"/>
</dbReference>
<feature type="domain" description="Xylulose 5-phosphate/Fructose 6-phosphate phosphoketolase N-terminal" evidence="1">
    <location>
        <begin position="1"/>
        <end position="48"/>
    </location>
</feature>
<dbReference type="AlphaFoldDB" id="A0A8J3UQE1"/>
<accession>A0A8J3UQE1</accession>
<evidence type="ECO:0000313" key="3">
    <source>
        <dbReference type="Proteomes" id="UP000622547"/>
    </source>
</evidence>
<gene>
    <name evidence="2" type="ORF">Pph01_77530</name>
</gene>
<name>A0A8J3UQE1_9ACTN</name>
<protein>
    <recommendedName>
        <fullName evidence="1">Xylulose 5-phosphate/Fructose 6-phosphate phosphoketolase N-terminal domain-containing protein</fullName>
    </recommendedName>
</protein>
<comment type="caution">
    <text evidence="2">The sequence shown here is derived from an EMBL/GenBank/DDBJ whole genome shotgun (WGS) entry which is preliminary data.</text>
</comment>
<evidence type="ECO:0000313" key="2">
    <source>
        <dbReference type="EMBL" id="GII42750.1"/>
    </source>
</evidence>
<dbReference type="Gene3D" id="3.40.50.970">
    <property type="match status" value="1"/>
</dbReference>
<sequence>MHRLMAGTLDEVFDEIAAYKAGVDRRLPMVVLRTPKGSAGPAAFVRGTTFIRSPW</sequence>
<reference evidence="2 3" key="1">
    <citation type="submission" date="2021-01" db="EMBL/GenBank/DDBJ databases">
        <title>Whole genome shotgun sequence of Planotetraspora phitsanulokensis NBRC 104273.</title>
        <authorList>
            <person name="Komaki H."/>
            <person name="Tamura T."/>
        </authorList>
    </citation>
    <scope>NUCLEOTIDE SEQUENCE [LARGE SCALE GENOMIC DNA]</scope>
    <source>
        <strain evidence="2 3">NBRC 104273</strain>
    </source>
</reference>
<dbReference type="RefSeq" id="WP_373315707.1">
    <property type="nucleotide sequence ID" value="NZ_BOOP01000047.1"/>
</dbReference>
<organism evidence="2 3">
    <name type="scientific">Planotetraspora phitsanulokensis</name>
    <dbReference type="NCBI Taxonomy" id="575192"/>
    <lineage>
        <taxon>Bacteria</taxon>
        <taxon>Bacillati</taxon>
        <taxon>Actinomycetota</taxon>
        <taxon>Actinomycetes</taxon>
        <taxon>Streptosporangiales</taxon>
        <taxon>Streptosporangiaceae</taxon>
        <taxon>Planotetraspora</taxon>
    </lineage>
</organism>
<dbReference type="Proteomes" id="UP000622547">
    <property type="component" value="Unassembled WGS sequence"/>
</dbReference>
<dbReference type="InterPro" id="IPR018970">
    <property type="entry name" value="Xul5P/Fru6P_PKetolase_N"/>
</dbReference>
<proteinExistence type="predicted"/>
<evidence type="ECO:0000259" key="1">
    <source>
        <dbReference type="Pfam" id="PF09364"/>
    </source>
</evidence>